<gene>
    <name evidence="1" type="ORF">RIF29_29527</name>
</gene>
<keyword evidence="2" id="KW-1185">Reference proteome</keyword>
<accession>A0AAN9EF58</accession>
<organism evidence="1 2">
    <name type="scientific">Crotalaria pallida</name>
    <name type="common">Smooth rattlebox</name>
    <name type="synonym">Crotalaria striata</name>
    <dbReference type="NCBI Taxonomy" id="3830"/>
    <lineage>
        <taxon>Eukaryota</taxon>
        <taxon>Viridiplantae</taxon>
        <taxon>Streptophyta</taxon>
        <taxon>Embryophyta</taxon>
        <taxon>Tracheophyta</taxon>
        <taxon>Spermatophyta</taxon>
        <taxon>Magnoliopsida</taxon>
        <taxon>eudicotyledons</taxon>
        <taxon>Gunneridae</taxon>
        <taxon>Pentapetalae</taxon>
        <taxon>rosids</taxon>
        <taxon>fabids</taxon>
        <taxon>Fabales</taxon>
        <taxon>Fabaceae</taxon>
        <taxon>Papilionoideae</taxon>
        <taxon>50 kb inversion clade</taxon>
        <taxon>genistoids sensu lato</taxon>
        <taxon>core genistoids</taxon>
        <taxon>Crotalarieae</taxon>
        <taxon>Crotalaria</taxon>
    </lineage>
</organism>
<proteinExistence type="predicted"/>
<name>A0AAN9EF58_CROPI</name>
<dbReference type="Proteomes" id="UP001372338">
    <property type="component" value="Unassembled WGS sequence"/>
</dbReference>
<reference evidence="1 2" key="1">
    <citation type="submission" date="2024-01" db="EMBL/GenBank/DDBJ databases">
        <title>The genomes of 5 underutilized Papilionoideae crops provide insights into root nodulation and disease resistanc.</title>
        <authorList>
            <person name="Yuan L."/>
        </authorList>
    </citation>
    <scope>NUCLEOTIDE SEQUENCE [LARGE SCALE GENOMIC DNA]</scope>
    <source>
        <strain evidence="1">ZHUSHIDOU_FW_LH</strain>
        <tissue evidence="1">Leaf</tissue>
    </source>
</reference>
<sequence>MVLCISKAVKTKKDSIANSQKKDSMAGVQAFHNNMIWRIYGSDTIVKTEEANKLRIVAEIYIQCGHWAVKQKNKGRAVEEGVIEEERKKGLG</sequence>
<dbReference type="EMBL" id="JAYWIO010000006">
    <property type="protein sequence ID" value="KAK7256093.1"/>
    <property type="molecule type" value="Genomic_DNA"/>
</dbReference>
<evidence type="ECO:0000313" key="1">
    <source>
        <dbReference type="EMBL" id="KAK7256093.1"/>
    </source>
</evidence>
<evidence type="ECO:0000313" key="2">
    <source>
        <dbReference type="Proteomes" id="UP001372338"/>
    </source>
</evidence>
<comment type="caution">
    <text evidence="1">The sequence shown here is derived from an EMBL/GenBank/DDBJ whole genome shotgun (WGS) entry which is preliminary data.</text>
</comment>
<dbReference type="AlphaFoldDB" id="A0AAN9EF58"/>
<protein>
    <submittedName>
        <fullName evidence="1">Uncharacterized protein</fullName>
    </submittedName>
</protein>